<dbReference type="AlphaFoldDB" id="A0A346XSX2"/>
<keyword evidence="2" id="KW-0479">Metal-binding</keyword>
<dbReference type="KEGG" id="euz:DVS28_a0617"/>
<dbReference type="PRINTS" id="PR00040">
    <property type="entry name" value="HTHMERR"/>
</dbReference>
<dbReference type="GO" id="GO:0051537">
    <property type="term" value="F:2 iron, 2 sulfur cluster binding"/>
    <property type="evidence" value="ECO:0007669"/>
    <property type="project" value="UniProtKB-KW"/>
</dbReference>
<keyword evidence="4" id="KW-0411">Iron-sulfur</keyword>
<name>A0A346XSX2_9ACTN</name>
<evidence type="ECO:0000256" key="3">
    <source>
        <dbReference type="ARBA" id="ARBA00023004"/>
    </source>
</evidence>
<dbReference type="SMART" id="SM00422">
    <property type="entry name" value="HTH_MERR"/>
    <property type="match status" value="1"/>
</dbReference>
<evidence type="ECO:0000259" key="8">
    <source>
        <dbReference type="PROSITE" id="PS50937"/>
    </source>
</evidence>
<dbReference type="PANTHER" id="PTHR30204">
    <property type="entry name" value="REDOX-CYCLING DRUG-SENSING TRANSCRIPTIONAL ACTIVATOR SOXR"/>
    <property type="match status" value="1"/>
</dbReference>
<dbReference type="Pfam" id="PF00376">
    <property type="entry name" value="MerR"/>
    <property type="match status" value="1"/>
</dbReference>
<accession>A0A346XSX2</accession>
<evidence type="ECO:0000256" key="1">
    <source>
        <dbReference type="ARBA" id="ARBA00022714"/>
    </source>
</evidence>
<keyword evidence="5" id="KW-0805">Transcription regulation</keyword>
<dbReference type="Proteomes" id="UP000264006">
    <property type="component" value="Chromosome"/>
</dbReference>
<dbReference type="EMBL" id="CP031165">
    <property type="protein sequence ID" value="AXV05319.1"/>
    <property type="molecule type" value="Genomic_DNA"/>
</dbReference>
<dbReference type="NCBIfam" id="TIGR01950">
    <property type="entry name" value="SoxR"/>
    <property type="match status" value="1"/>
</dbReference>
<dbReference type="Pfam" id="PF09278">
    <property type="entry name" value="MerR-DNA-bind"/>
    <property type="match status" value="1"/>
</dbReference>
<dbReference type="SUPFAM" id="SSF46955">
    <property type="entry name" value="Putative DNA-binding domain"/>
    <property type="match status" value="1"/>
</dbReference>
<evidence type="ECO:0000256" key="6">
    <source>
        <dbReference type="ARBA" id="ARBA00023125"/>
    </source>
</evidence>
<organism evidence="9 10">
    <name type="scientific">Euzebya pacifica</name>
    <dbReference type="NCBI Taxonomy" id="1608957"/>
    <lineage>
        <taxon>Bacteria</taxon>
        <taxon>Bacillati</taxon>
        <taxon>Actinomycetota</taxon>
        <taxon>Nitriliruptoria</taxon>
        <taxon>Euzebyales</taxon>
    </lineage>
</organism>
<dbReference type="InterPro" id="IPR047057">
    <property type="entry name" value="MerR_fam"/>
</dbReference>
<proteinExistence type="predicted"/>
<keyword evidence="3" id="KW-0408">Iron</keyword>
<dbReference type="GO" id="GO:0006979">
    <property type="term" value="P:response to oxidative stress"/>
    <property type="evidence" value="ECO:0007669"/>
    <property type="project" value="InterPro"/>
</dbReference>
<sequence length="152" mass="16922">MDRDARLTVSEVAERSGYAPSALRYYEREGLVTAHRTGGGQRRYDRDVLRRLAFIAAARHVGLSLQEIREALALLPEERTPTKADWARISRGWRSRLDAEIAALERLRDGLTGCIGCGCLSLKSCTIFNPEDQLAQQGTGAVKLPEPLHPHE</sequence>
<dbReference type="Gene3D" id="1.10.1660.10">
    <property type="match status" value="1"/>
</dbReference>
<keyword evidence="10" id="KW-1185">Reference proteome</keyword>
<dbReference type="InterPro" id="IPR000551">
    <property type="entry name" value="MerR-type_HTH_dom"/>
</dbReference>
<keyword evidence="1" id="KW-0001">2Fe-2S</keyword>
<dbReference type="PROSITE" id="PS50937">
    <property type="entry name" value="HTH_MERR_2"/>
    <property type="match status" value="1"/>
</dbReference>
<dbReference type="PANTHER" id="PTHR30204:SF0">
    <property type="entry name" value="REDOX-SENSITIVE TRANSCRIPTIONAL ACTIVATOR SOXR"/>
    <property type="match status" value="1"/>
</dbReference>
<dbReference type="GO" id="GO:0003677">
    <property type="term" value="F:DNA binding"/>
    <property type="evidence" value="ECO:0007669"/>
    <property type="project" value="UniProtKB-KW"/>
</dbReference>
<evidence type="ECO:0000256" key="2">
    <source>
        <dbReference type="ARBA" id="ARBA00022723"/>
    </source>
</evidence>
<feature type="domain" description="HTH merR-type" evidence="8">
    <location>
        <begin position="6"/>
        <end position="74"/>
    </location>
</feature>
<dbReference type="OrthoDB" id="9802944at2"/>
<evidence type="ECO:0000313" key="10">
    <source>
        <dbReference type="Proteomes" id="UP000264006"/>
    </source>
</evidence>
<reference evidence="9 10" key="1">
    <citation type="submission" date="2018-09" db="EMBL/GenBank/DDBJ databases">
        <title>Complete genome sequence of Euzebya sp. DY32-46 isolated from seawater of Pacific Ocean.</title>
        <authorList>
            <person name="Xu L."/>
            <person name="Wu Y.-H."/>
            <person name="Xu X.-W."/>
        </authorList>
    </citation>
    <scope>NUCLEOTIDE SEQUENCE [LARGE SCALE GENOMIC DNA]</scope>
    <source>
        <strain evidence="9 10">DY32-46</strain>
    </source>
</reference>
<dbReference type="CDD" id="cd01110">
    <property type="entry name" value="HTH_SoxR"/>
    <property type="match status" value="1"/>
</dbReference>
<evidence type="ECO:0000256" key="4">
    <source>
        <dbReference type="ARBA" id="ARBA00023014"/>
    </source>
</evidence>
<keyword evidence="6" id="KW-0238">DNA-binding</keyword>
<dbReference type="GO" id="GO:0003700">
    <property type="term" value="F:DNA-binding transcription factor activity"/>
    <property type="evidence" value="ECO:0007669"/>
    <property type="project" value="InterPro"/>
</dbReference>
<evidence type="ECO:0000256" key="7">
    <source>
        <dbReference type="ARBA" id="ARBA00023163"/>
    </source>
</evidence>
<dbReference type="InterPro" id="IPR010211">
    <property type="entry name" value="Redox-sen_tscrpt-act_SoxR"/>
</dbReference>
<dbReference type="InterPro" id="IPR015358">
    <property type="entry name" value="Tscrpt_reg_MerR_DNA-bd"/>
</dbReference>
<evidence type="ECO:0000313" key="9">
    <source>
        <dbReference type="EMBL" id="AXV05319.1"/>
    </source>
</evidence>
<evidence type="ECO:0000256" key="5">
    <source>
        <dbReference type="ARBA" id="ARBA00023015"/>
    </source>
</evidence>
<dbReference type="InterPro" id="IPR009061">
    <property type="entry name" value="DNA-bd_dom_put_sf"/>
</dbReference>
<keyword evidence="7" id="KW-0804">Transcription</keyword>
<gene>
    <name evidence="9" type="ORF">DVS28_a0617</name>
</gene>
<protein>
    <submittedName>
        <fullName evidence="9">Redox-sensitive transcriptional activator SoxR</fullName>
    </submittedName>
</protein>
<dbReference type="GO" id="GO:0046872">
    <property type="term" value="F:metal ion binding"/>
    <property type="evidence" value="ECO:0007669"/>
    <property type="project" value="UniProtKB-KW"/>
</dbReference>